<organism evidence="1 2">
    <name type="scientific">Ephemerocybe angulata</name>
    <dbReference type="NCBI Taxonomy" id="980116"/>
    <lineage>
        <taxon>Eukaryota</taxon>
        <taxon>Fungi</taxon>
        <taxon>Dikarya</taxon>
        <taxon>Basidiomycota</taxon>
        <taxon>Agaricomycotina</taxon>
        <taxon>Agaricomycetes</taxon>
        <taxon>Agaricomycetidae</taxon>
        <taxon>Agaricales</taxon>
        <taxon>Agaricineae</taxon>
        <taxon>Psathyrellaceae</taxon>
        <taxon>Ephemerocybe</taxon>
    </lineage>
</organism>
<evidence type="ECO:0000313" key="1">
    <source>
        <dbReference type="EMBL" id="KAF6748645.1"/>
    </source>
</evidence>
<gene>
    <name evidence="1" type="ORF">DFP72DRAFT_819942</name>
</gene>
<dbReference type="EMBL" id="JACGCI010000069">
    <property type="protein sequence ID" value="KAF6748645.1"/>
    <property type="molecule type" value="Genomic_DNA"/>
</dbReference>
<proteinExistence type="predicted"/>
<dbReference type="OrthoDB" id="3067340at2759"/>
<comment type="caution">
    <text evidence="1">The sequence shown here is derived from an EMBL/GenBank/DDBJ whole genome shotgun (WGS) entry which is preliminary data.</text>
</comment>
<sequence>MDLQDLAALAHLWPDLAKEAIHLRLTSLLGSRHLDAEQFLEKMAETNSVVSGSGALEIILPGTCTPRDLDIYTPSNEGRTLVTYLEANNFESYKYEGTPIDRRKEEQEDDHEHYDNRNGIKAVHRLRHAVYGSQIHIIESVSLSPLVPLFFFHSTQVMNFVSATAAVCFYPELTFRRKGENSPSTTGVYTHTTYSGLMNFAWPGSDFKNLDAVQKYRARGFEIYDHCTKLHSHTGLCSIVDPYPRESCSTIHRRTDDAFVLKLPHFSTYAATTIRPGVAWRLGSRMYEAKGVEHRYDAIVTVAADNKPMQYSNTEETDHIIHHPESTAM</sequence>
<evidence type="ECO:0000313" key="2">
    <source>
        <dbReference type="Proteomes" id="UP000521943"/>
    </source>
</evidence>
<reference evidence="1 2" key="1">
    <citation type="submission" date="2020-07" db="EMBL/GenBank/DDBJ databases">
        <title>Comparative genomics of pyrophilous fungi reveals a link between fire events and developmental genes.</title>
        <authorList>
            <consortium name="DOE Joint Genome Institute"/>
            <person name="Steindorff A.S."/>
            <person name="Carver A."/>
            <person name="Calhoun S."/>
            <person name="Stillman K."/>
            <person name="Liu H."/>
            <person name="Lipzen A."/>
            <person name="Pangilinan J."/>
            <person name="Labutti K."/>
            <person name="Bruns T.D."/>
            <person name="Grigoriev I.V."/>
        </authorList>
    </citation>
    <scope>NUCLEOTIDE SEQUENCE [LARGE SCALE GENOMIC DNA]</scope>
    <source>
        <strain evidence="1 2">CBS 144469</strain>
    </source>
</reference>
<dbReference type="Proteomes" id="UP000521943">
    <property type="component" value="Unassembled WGS sequence"/>
</dbReference>
<accession>A0A8H6HLJ3</accession>
<name>A0A8H6HLJ3_9AGAR</name>
<keyword evidence="2" id="KW-1185">Reference proteome</keyword>
<protein>
    <submittedName>
        <fullName evidence="1">Uncharacterized protein</fullName>
    </submittedName>
</protein>
<dbReference type="AlphaFoldDB" id="A0A8H6HLJ3"/>